<protein>
    <submittedName>
        <fullName evidence="2">Uncharacterized protein</fullName>
    </submittedName>
</protein>
<feature type="region of interest" description="Disordered" evidence="1">
    <location>
        <begin position="1"/>
        <end position="468"/>
    </location>
</feature>
<dbReference type="AlphaFoldDB" id="A0A7S2VVA1"/>
<organism evidence="2">
    <name type="scientific">Chlamydomonas chlamydogama</name>
    <dbReference type="NCBI Taxonomy" id="225041"/>
    <lineage>
        <taxon>Eukaryota</taxon>
        <taxon>Viridiplantae</taxon>
        <taxon>Chlorophyta</taxon>
        <taxon>core chlorophytes</taxon>
        <taxon>Chlorophyceae</taxon>
        <taxon>CS clade</taxon>
        <taxon>Chlamydomonadales</taxon>
        <taxon>Chlamydomonadaceae</taxon>
        <taxon>Chlamydomonas</taxon>
    </lineage>
</organism>
<feature type="compositionally biased region" description="Polar residues" evidence="1">
    <location>
        <begin position="133"/>
        <end position="149"/>
    </location>
</feature>
<feature type="compositionally biased region" description="Polar residues" evidence="1">
    <location>
        <begin position="111"/>
        <end position="126"/>
    </location>
</feature>
<dbReference type="EMBL" id="HBHD01001901">
    <property type="protein sequence ID" value="CAD9652371.1"/>
    <property type="molecule type" value="Transcribed_RNA"/>
</dbReference>
<feature type="compositionally biased region" description="Low complexity" evidence="1">
    <location>
        <begin position="383"/>
        <end position="403"/>
    </location>
</feature>
<proteinExistence type="predicted"/>
<feature type="compositionally biased region" description="Polar residues" evidence="1">
    <location>
        <begin position="327"/>
        <end position="346"/>
    </location>
</feature>
<feature type="compositionally biased region" description="Acidic residues" evidence="1">
    <location>
        <begin position="446"/>
        <end position="455"/>
    </location>
</feature>
<reference evidence="2" key="1">
    <citation type="submission" date="2021-01" db="EMBL/GenBank/DDBJ databases">
        <authorList>
            <person name="Corre E."/>
            <person name="Pelletier E."/>
            <person name="Niang G."/>
            <person name="Scheremetjew M."/>
            <person name="Finn R."/>
            <person name="Kale V."/>
            <person name="Holt S."/>
            <person name="Cochrane G."/>
            <person name="Meng A."/>
            <person name="Brown T."/>
            <person name="Cohen L."/>
        </authorList>
    </citation>
    <scope>NUCLEOTIDE SEQUENCE</scope>
    <source>
        <strain evidence="2">SAG 11-48b</strain>
    </source>
</reference>
<feature type="compositionally biased region" description="Polar residues" evidence="1">
    <location>
        <begin position="162"/>
        <end position="171"/>
    </location>
</feature>
<name>A0A7S2VVA1_9CHLO</name>
<feature type="compositionally biased region" description="Polar residues" evidence="1">
    <location>
        <begin position="26"/>
        <end position="36"/>
    </location>
</feature>
<gene>
    <name evidence="2" type="ORF">CCHL1392_LOCUS1046</name>
</gene>
<evidence type="ECO:0000313" key="2">
    <source>
        <dbReference type="EMBL" id="CAD9652371.1"/>
    </source>
</evidence>
<feature type="compositionally biased region" description="Polar residues" evidence="1">
    <location>
        <begin position="68"/>
        <end position="89"/>
    </location>
</feature>
<sequence length="468" mass="47944">MGCANSRDVSPVTDANVSAGRESKAARSTSSTTGVCSVQVKKQADCDAVDVRPSSSAGFSAYELPLSPASTQGSISFKHQQPSIQSDASFSKVVGRRTNDSGMSLHGSPSGLATNSQTSQRRSTQGLDRDSDTPPSNRVSGAGSSTNQALGDLARRAPGTRAQGQSGSSPSREGRSAANMLAPKLKKSKSTKLSILMDPIFKQMGSDGSPQPSPPRSSPTPLKGALERSSSKRSSSKPGSAGSTGSTGGAGGTASGADAWQPSASRMAGRQGEAGSAGRPTQQELHGRQPLGGAADQEAWGMGSGRSRDQAFSPTAAGSRWAERSADSLTGQGWTPSSGNRSPSVPQRQAGAQRAGAQRQAAGSGAGSRGSTSQSCELESWTAGSALAAPARAAGQRQQGPQSHQSREGSEDSNSIWTGSGMESRRSRLRAAKQQQMLNSCHSEVLEEEEEEDGELPGSAPARRGGWG</sequence>
<feature type="compositionally biased region" description="Low complexity" evidence="1">
    <location>
        <begin position="232"/>
        <end position="244"/>
    </location>
</feature>
<feature type="compositionally biased region" description="Polar residues" evidence="1">
    <location>
        <begin position="433"/>
        <end position="442"/>
    </location>
</feature>
<feature type="compositionally biased region" description="Gly residues" evidence="1">
    <location>
        <begin position="245"/>
        <end position="254"/>
    </location>
</feature>
<accession>A0A7S2VVA1</accession>
<evidence type="ECO:0000256" key="1">
    <source>
        <dbReference type="SAM" id="MobiDB-lite"/>
    </source>
</evidence>
<feature type="compositionally biased region" description="Low complexity" evidence="1">
    <location>
        <begin position="347"/>
        <end position="375"/>
    </location>
</feature>